<feature type="compositionally biased region" description="Low complexity" evidence="1">
    <location>
        <begin position="93"/>
        <end position="105"/>
    </location>
</feature>
<feature type="compositionally biased region" description="Low complexity" evidence="1">
    <location>
        <begin position="688"/>
        <end position="707"/>
    </location>
</feature>
<feature type="region of interest" description="Disordered" evidence="1">
    <location>
        <begin position="824"/>
        <end position="1184"/>
    </location>
</feature>
<dbReference type="GeneTree" id="ENSGT00940000159112"/>
<dbReference type="AlphaFoldDB" id="A0A673WT74"/>
<dbReference type="InterPro" id="IPR015671">
    <property type="entry name" value="GSCR1_dom"/>
</dbReference>
<feature type="compositionally biased region" description="Low complexity" evidence="1">
    <location>
        <begin position="196"/>
        <end position="212"/>
    </location>
</feature>
<feature type="region of interest" description="Disordered" evidence="1">
    <location>
        <begin position="653"/>
        <end position="738"/>
    </location>
</feature>
<protein>
    <submittedName>
        <fullName evidence="3">BRD4-interacting chromatin-remodeling complex-associated protein-like</fullName>
    </submittedName>
</protein>
<gene>
    <name evidence="3" type="primary">LOC115206880</name>
</gene>
<proteinExistence type="predicted"/>
<feature type="compositionally biased region" description="Low complexity" evidence="1">
    <location>
        <begin position="843"/>
        <end position="866"/>
    </location>
</feature>
<feature type="compositionally biased region" description="Polar residues" evidence="1">
    <location>
        <begin position="1117"/>
        <end position="1126"/>
    </location>
</feature>
<dbReference type="RefSeq" id="XP_029629915.1">
    <property type="nucleotide sequence ID" value="XM_029774055.1"/>
</dbReference>
<feature type="compositionally biased region" description="Polar residues" evidence="1">
    <location>
        <begin position="55"/>
        <end position="71"/>
    </location>
</feature>
<feature type="compositionally biased region" description="Pro residues" evidence="1">
    <location>
        <begin position="925"/>
        <end position="941"/>
    </location>
</feature>
<feature type="compositionally biased region" description="Low complexity" evidence="1">
    <location>
        <begin position="654"/>
        <end position="668"/>
    </location>
</feature>
<feature type="compositionally biased region" description="Polar residues" evidence="1">
    <location>
        <begin position="393"/>
        <end position="412"/>
    </location>
</feature>
<feature type="domain" description="GLTSCR protein conserved" evidence="2">
    <location>
        <begin position="481"/>
        <end position="580"/>
    </location>
</feature>
<feature type="compositionally biased region" description="Low complexity" evidence="1">
    <location>
        <begin position="775"/>
        <end position="784"/>
    </location>
</feature>
<feature type="region of interest" description="Disordered" evidence="1">
    <location>
        <begin position="762"/>
        <end position="791"/>
    </location>
</feature>
<dbReference type="GO" id="GO:0045893">
    <property type="term" value="P:positive regulation of DNA-templated transcription"/>
    <property type="evidence" value="ECO:0007669"/>
    <property type="project" value="TreeGrafter"/>
</dbReference>
<feature type="compositionally biased region" description="Low complexity" evidence="1">
    <location>
        <begin position="1"/>
        <end position="32"/>
    </location>
</feature>
<dbReference type="InterPro" id="IPR052438">
    <property type="entry name" value="Chromatin_remod/trans_coact"/>
</dbReference>
<accession>A0A673WT74</accession>
<feature type="region of interest" description="Disordered" evidence="1">
    <location>
        <begin position="1"/>
        <end position="145"/>
    </location>
</feature>
<keyword evidence="4" id="KW-1185">Reference proteome</keyword>
<dbReference type="Pfam" id="PF15249">
    <property type="entry name" value="GLTSCR1"/>
    <property type="match status" value="1"/>
</dbReference>
<dbReference type="Proteomes" id="UP000472277">
    <property type="component" value="Chromosome 13"/>
</dbReference>
<feature type="compositionally biased region" description="Low complexity" evidence="1">
    <location>
        <begin position="1149"/>
        <end position="1166"/>
    </location>
</feature>
<dbReference type="OMA" id="QNMSYEM"/>
<dbReference type="OrthoDB" id="2556847at2759"/>
<sequence>MPQASGQQLKLQSLSPSQPLASHTAPPLSDSPQPSPFPLQSPHLPLQSPHHHGQSRTPSQPQTPVRSCTPSSLPPMFIIHNQIPGSPQPAPPQQQQQQMHIQSRPPSQPAPYQTDVPPPTCSPKPSQTLQGPPAGFQFTVPEVGAPGGGVVKAQVPLQLQAQPVAQPIAQPVAQPVGQPSPQQKLHQVQQNILLQAKQQQQHSQPQTPPEQQAQFSSQQDVPALLIPQQAQFSSQQDVPALLIPQQAQFSSQQDVPALLIPQQAQFSSQQDVPALLIPQQAQFSSQQDVPALLIPQQAQFSSQQDVPALLIPQQVQFSSQQDVPALLIPQQAQFSSQQDVPALLIPQQAQFSSQQASVLVKTPATASNDVQVFSGVQGQGGVEVNQGGVAPASFNQSGQQPGQQSLHQSVQSKPEGLIGQMGGRSLGMIQVIGSGLGQMTSTQQTHGLVSLQTQTATMKIPFSIAEPSKEARMLEQLRKQQGSVLHPDYSSSFQCFEDTLTRLVPYHLYQGTATAPHDYHRVDDEFESVSSQLLKRTQAMLDKYRHLLFEESTRLGPSAEMVMMDRMFIQEEKISLGQDRILARDRPEEYVANSKMLERESGSASVPQSFVSAEPSAAWSRVSSTAADKAPVAASTPAHFPSTKLVIKQGGAGASVSWSSSPAPVARSGSGVKQTADTKSHGPPPPSSSNSSYRPFSSNSSYRPSSRPADDDKDDDDGDSLPQRTSKPPMKTYAARPRIGLKLKIKQEAGFSKVVHNTALELVHTPSTPQPQSQPHPTAQPQSALTHPKARAVAALATPPPITTVIRTPPLTCNVTSSATVSIATTQATPSPQRVSAPPPPAASSSYHPWSSSSTTTTPSSSSFTAQMNGTLEHHNVGGVERNPASTVTPPQTTCRLPLRKTYRENISPRVRPGVPGGGGDSVPYPRPSPSPPKSPLPPPSSSSSPSSLSERTVIANVKLEKRGGSSREAGSHPNTEPSREAPRLGNSTSPGLVQGLEHVEVLYRGIKNTNTHPHLSDRSRDSEGEQGDRGADMGRYKRVSSKKHQRSGSGTFRMDQHAPGPPSSSPDASCYRDSSLPAKRCKSDSPDMDNASFSSGSPPHDESLNEHLQCAIDSILNLQGQTQGPTPRGAKGGSARPHHSQRATGPQSSSNTHRPSSSSSSSSSSQVGGRGRNGGLVPQTQGR</sequence>
<evidence type="ECO:0000259" key="2">
    <source>
        <dbReference type="Pfam" id="PF15249"/>
    </source>
</evidence>
<evidence type="ECO:0000256" key="1">
    <source>
        <dbReference type="SAM" id="MobiDB-lite"/>
    </source>
</evidence>
<dbReference type="Ensembl" id="ENSSTUT00000016094.1">
    <property type="protein sequence ID" value="ENSSTUP00000015240.1"/>
    <property type="gene ID" value="ENSSTUG00000007022.1"/>
</dbReference>
<organism evidence="3 4">
    <name type="scientific">Salmo trutta</name>
    <name type="common">Brown trout</name>
    <dbReference type="NCBI Taxonomy" id="8032"/>
    <lineage>
        <taxon>Eukaryota</taxon>
        <taxon>Metazoa</taxon>
        <taxon>Chordata</taxon>
        <taxon>Craniata</taxon>
        <taxon>Vertebrata</taxon>
        <taxon>Euteleostomi</taxon>
        <taxon>Actinopterygii</taxon>
        <taxon>Neopterygii</taxon>
        <taxon>Teleostei</taxon>
        <taxon>Protacanthopterygii</taxon>
        <taxon>Salmoniformes</taxon>
        <taxon>Salmonidae</taxon>
        <taxon>Salmoninae</taxon>
        <taxon>Salmo</taxon>
    </lineage>
</organism>
<dbReference type="PANTHER" id="PTHR15572:SF1">
    <property type="entry name" value="BRD4-INTERACTING CHROMATIN-REMODELING COMPLEX-ASSOCIATED PROTEIN"/>
    <property type="match status" value="1"/>
</dbReference>
<evidence type="ECO:0000313" key="3">
    <source>
        <dbReference type="Ensembl" id="ENSSTUP00000015240.1"/>
    </source>
</evidence>
<reference evidence="3" key="2">
    <citation type="submission" date="2025-09" db="UniProtKB">
        <authorList>
            <consortium name="Ensembl"/>
        </authorList>
    </citation>
    <scope>IDENTIFICATION</scope>
</reference>
<dbReference type="KEGG" id="stru:115206880"/>
<dbReference type="PANTHER" id="PTHR15572">
    <property type="entry name" value="GLIOMA TUMOR SUPPRESSOR CANDIDATE REGION GENE 1"/>
    <property type="match status" value="1"/>
</dbReference>
<evidence type="ECO:0000313" key="4">
    <source>
        <dbReference type="Proteomes" id="UP000472277"/>
    </source>
</evidence>
<feature type="region of interest" description="Disordered" evidence="1">
    <location>
        <begin position="196"/>
        <end position="219"/>
    </location>
</feature>
<dbReference type="GO" id="GO:0016514">
    <property type="term" value="C:SWI/SNF complex"/>
    <property type="evidence" value="ECO:0007669"/>
    <property type="project" value="TreeGrafter"/>
</dbReference>
<feature type="compositionally biased region" description="Low complexity" evidence="1">
    <location>
        <begin position="824"/>
        <end position="836"/>
    </location>
</feature>
<dbReference type="GeneID" id="115206880"/>
<feature type="compositionally biased region" description="Polar residues" evidence="1">
    <location>
        <begin position="884"/>
        <end position="895"/>
    </location>
</feature>
<feature type="region of interest" description="Disordered" evidence="1">
    <location>
        <begin position="384"/>
        <end position="417"/>
    </location>
</feature>
<feature type="compositionally biased region" description="Basic and acidic residues" evidence="1">
    <location>
        <begin position="1015"/>
        <end position="1036"/>
    </location>
</feature>
<name>A0A673WT74_SALTR</name>
<dbReference type="InParanoid" id="A0A673WT74"/>
<feature type="compositionally biased region" description="Basic residues" evidence="1">
    <location>
        <begin position="1037"/>
        <end position="1047"/>
    </location>
</feature>
<reference evidence="3" key="1">
    <citation type="submission" date="2025-08" db="UniProtKB">
        <authorList>
            <consortium name="Ensembl"/>
        </authorList>
    </citation>
    <scope>IDENTIFICATION</scope>
</reference>